<reference evidence="1" key="1">
    <citation type="submission" date="2021-01" db="EMBL/GenBank/DDBJ databases">
        <title>Metabolic potential, ecology and presence of endohyphal bacteria is reflected in genomic diversity of Mucoromycotina.</title>
        <authorList>
            <person name="Muszewska A."/>
            <person name="Okrasinska A."/>
            <person name="Steczkiewicz K."/>
            <person name="Drgas O."/>
            <person name="Orlowska M."/>
            <person name="Perlinska-Lenart U."/>
            <person name="Aleksandrzak-Piekarczyk T."/>
            <person name="Szatraj K."/>
            <person name="Zielenkiewicz U."/>
            <person name="Pilsyk S."/>
            <person name="Malc E."/>
            <person name="Mieczkowski P."/>
            <person name="Kruszewska J.S."/>
            <person name="Biernat P."/>
            <person name="Pawlowska J."/>
        </authorList>
    </citation>
    <scope>NUCLEOTIDE SEQUENCE</scope>
    <source>
        <strain evidence="1">WA0000018081</strain>
    </source>
</reference>
<dbReference type="AlphaFoldDB" id="A0A8H7SUS7"/>
<name>A0A8H7SUS7_9FUNG</name>
<accession>A0A8H7SUS7</accession>
<sequence>MGNRHLSLNFSKFEPVAGLRFDEPVGLKHMAEIFGRSLYLDNINTPKKNQDTPYMISVAYHGYSSSLYFEPVGVGNETKARFTTVLAEPMTLCRF</sequence>
<dbReference type="EMBL" id="JAEPRE010000046">
    <property type="protein sequence ID" value="KAG2234781.1"/>
    <property type="molecule type" value="Genomic_DNA"/>
</dbReference>
<keyword evidence="2" id="KW-1185">Reference proteome</keyword>
<comment type="caution">
    <text evidence="1">The sequence shown here is derived from an EMBL/GenBank/DDBJ whole genome shotgun (WGS) entry which is preliminary data.</text>
</comment>
<dbReference type="Proteomes" id="UP000613177">
    <property type="component" value="Unassembled WGS sequence"/>
</dbReference>
<proteinExistence type="predicted"/>
<evidence type="ECO:0000313" key="1">
    <source>
        <dbReference type="EMBL" id="KAG2234781.1"/>
    </source>
</evidence>
<gene>
    <name evidence="1" type="ORF">INT48_000130</name>
</gene>
<evidence type="ECO:0000313" key="2">
    <source>
        <dbReference type="Proteomes" id="UP000613177"/>
    </source>
</evidence>
<protein>
    <submittedName>
        <fullName evidence="1">Uncharacterized protein</fullName>
    </submittedName>
</protein>
<organism evidence="1 2">
    <name type="scientific">Thamnidium elegans</name>
    <dbReference type="NCBI Taxonomy" id="101142"/>
    <lineage>
        <taxon>Eukaryota</taxon>
        <taxon>Fungi</taxon>
        <taxon>Fungi incertae sedis</taxon>
        <taxon>Mucoromycota</taxon>
        <taxon>Mucoromycotina</taxon>
        <taxon>Mucoromycetes</taxon>
        <taxon>Mucorales</taxon>
        <taxon>Mucorineae</taxon>
        <taxon>Mucoraceae</taxon>
        <taxon>Thamnidium</taxon>
    </lineage>
</organism>